<organism evidence="2 3">
    <name type="scientific">Aliarcobacter cibarius</name>
    <dbReference type="NCBI Taxonomy" id="255507"/>
    <lineage>
        <taxon>Bacteria</taxon>
        <taxon>Pseudomonadati</taxon>
        <taxon>Campylobacterota</taxon>
        <taxon>Epsilonproteobacteria</taxon>
        <taxon>Campylobacterales</taxon>
        <taxon>Arcobacteraceae</taxon>
        <taxon>Aliarcobacter</taxon>
    </lineage>
</organism>
<keyword evidence="1" id="KW-0472">Membrane</keyword>
<evidence type="ECO:0000313" key="3">
    <source>
        <dbReference type="Proteomes" id="UP000509513"/>
    </source>
</evidence>
<keyword evidence="1" id="KW-1133">Transmembrane helix</keyword>
<name>A0A7L5JPH0_9BACT</name>
<keyword evidence="1" id="KW-0812">Transmembrane</keyword>
<gene>
    <name evidence="2" type="ORF">ACBT_1224</name>
</gene>
<dbReference type="AlphaFoldDB" id="A0A7L5JPH0"/>
<feature type="transmembrane region" description="Helical" evidence="1">
    <location>
        <begin position="103"/>
        <end position="124"/>
    </location>
</feature>
<feature type="transmembrane region" description="Helical" evidence="1">
    <location>
        <begin position="29"/>
        <end position="49"/>
    </location>
</feature>
<evidence type="ECO:0000256" key="1">
    <source>
        <dbReference type="SAM" id="Phobius"/>
    </source>
</evidence>
<reference evidence="2 3" key="1">
    <citation type="submission" date="2020-05" db="EMBL/GenBank/DDBJ databases">
        <title>Complete genome sequencing of Campylobacter and Arcobacter type strains.</title>
        <authorList>
            <person name="Miller W.G."/>
            <person name="Yee E."/>
        </authorList>
    </citation>
    <scope>NUCLEOTIDE SEQUENCE [LARGE SCALE GENOMIC DNA]</scope>
    <source>
        <strain evidence="2 3">LMG 21996</strain>
    </source>
</reference>
<dbReference type="Proteomes" id="UP000509513">
    <property type="component" value="Chromosome"/>
</dbReference>
<dbReference type="KEGG" id="acib:ACBT_1224"/>
<proteinExistence type="predicted"/>
<dbReference type="RefSeq" id="WP_024774933.1">
    <property type="nucleotide sequence ID" value="NZ_CP054051.1"/>
</dbReference>
<accession>A0A7L5JPH0</accession>
<protein>
    <submittedName>
        <fullName evidence="2">Putative membrane protein</fullName>
    </submittedName>
</protein>
<sequence>MPQLISLLLGFFSSAGSFAKFFLWIGKKVSITAVILPIQITLIGAIITFRLSLFTAIITLIMFVYNKFTDLMAFVDLKMSQDFLTVPYKILQSLGVIEAISDFYASFTIVFTTLLLAFIAKLAVNSLSQLSDEFYKIGVLLQLGIK</sequence>
<evidence type="ECO:0000313" key="2">
    <source>
        <dbReference type="EMBL" id="QKJ27133.1"/>
    </source>
</evidence>
<dbReference type="EMBL" id="CP054051">
    <property type="protein sequence ID" value="QKJ27133.1"/>
    <property type="molecule type" value="Genomic_DNA"/>
</dbReference>